<protein>
    <submittedName>
        <fullName evidence="3">Uncharacterized protein</fullName>
    </submittedName>
</protein>
<dbReference type="Proteomes" id="UP000030700">
    <property type="component" value="Unassembled WGS sequence"/>
</dbReference>
<accession>A0A081BQL4</accession>
<feature type="chain" id="PRO_5001755231" evidence="2">
    <location>
        <begin position="27"/>
        <end position="365"/>
    </location>
</feature>
<evidence type="ECO:0000256" key="1">
    <source>
        <dbReference type="SAM" id="MobiDB-lite"/>
    </source>
</evidence>
<dbReference type="PROSITE" id="PS51257">
    <property type="entry name" value="PROKAR_LIPOPROTEIN"/>
    <property type="match status" value="1"/>
</dbReference>
<evidence type="ECO:0000313" key="3">
    <source>
        <dbReference type="EMBL" id="GAK53695.1"/>
    </source>
</evidence>
<evidence type="ECO:0000313" key="4">
    <source>
        <dbReference type="Proteomes" id="UP000030700"/>
    </source>
</evidence>
<feature type="region of interest" description="Disordered" evidence="1">
    <location>
        <begin position="338"/>
        <end position="365"/>
    </location>
</feature>
<keyword evidence="2" id="KW-0732">Signal</keyword>
<name>A0A081BQL4_9BACT</name>
<organism evidence="3">
    <name type="scientific">Candidatus Moduliflexus flocculans</name>
    <dbReference type="NCBI Taxonomy" id="1499966"/>
    <lineage>
        <taxon>Bacteria</taxon>
        <taxon>Candidatus Moduliflexota</taxon>
        <taxon>Candidatus Moduliflexia</taxon>
        <taxon>Candidatus Moduliflexales</taxon>
        <taxon>Candidatus Moduliflexaceae</taxon>
    </lineage>
</organism>
<dbReference type="NCBIfam" id="TIGR01451">
    <property type="entry name" value="B_ant_repeat"/>
    <property type="match status" value="1"/>
</dbReference>
<gene>
    <name evidence="3" type="ORF">U14_04966</name>
</gene>
<keyword evidence="4" id="KW-1185">Reference proteome</keyword>
<sequence>MICIYRTPRTVFVLVCLLLACLGAFAEVAEVLAKAVSPNGKSGACGPYYIWYQTTPDVYPPLMDFIDLCGITFDSRDINQDFDFVYFADTAAVQRAALDQNQDGISDLFFVKKDQRLIEWKPEGGCVRINLNECQGGKGFNPRCGYAMISIQPKPNFRDGSANIHISVNAKCPPGGYDCSRAYSLVHRYADCVPAALPDFIVQKTVNPQSAETYREETLQYKVTIRNTGTSNENHVELTDAMSAGTNGGALTLVNFSIDCPQVESFEDPFPPGCNVISVKENEFKVGFSNIPPNKSVTVTYGMLTHKGEIDESEFSYFTNTATLSTGGSSRVTVGVLGMKKPEDKDDDGVGEGSGRPERPISSSQ</sequence>
<evidence type="ECO:0000256" key="2">
    <source>
        <dbReference type="SAM" id="SignalP"/>
    </source>
</evidence>
<proteinExistence type="predicted"/>
<dbReference type="AlphaFoldDB" id="A0A081BQL4"/>
<feature type="signal peptide" evidence="2">
    <location>
        <begin position="1"/>
        <end position="26"/>
    </location>
</feature>
<reference evidence="3" key="1">
    <citation type="journal article" date="2015" name="PeerJ">
        <title>First genomic representation of candidate bacterial phylum KSB3 points to enhanced environmental sensing as a trigger of wastewater bulking.</title>
        <authorList>
            <person name="Sekiguchi Y."/>
            <person name="Ohashi A."/>
            <person name="Parks D.H."/>
            <person name="Yamauchi T."/>
            <person name="Tyson G.W."/>
            <person name="Hugenholtz P."/>
        </authorList>
    </citation>
    <scope>NUCLEOTIDE SEQUENCE [LARGE SCALE GENOMIC DNA]</scope>
</reference>
<dbReference type="HOGENOM" id="CLU_782253_0_0_0"/>
<dbReference type="EMBL" id="DF820460">
    <property type="protein sequence ID" value="GAK53695.1"/>
    <property type="molecule type" value="Genomic_DNA"/>
</dbReference>
<dbReference type="InterPro" id="IPR047589">
    <property type="entry name" value="DUF11_rpt"/>
</dbReference>